<dbReference type="SUPFAM" id="SSF56801">
    <property type="entry name" value="Acetyl-CoA synthetase-like"/>
    <property type="match status" value="1"/>
</dbReference>
<evidence type="ECO:0000313" key="7">
    <source>
        <dbReference type="Proteomes" id="UP001189429"/>
    </source>
</evidence>
<evidence type="ECO:0000259" key="4">
    <source>
        <dbReference type="Pfam" id="PF00501"/>
    </source>
</evidence>
<reference evidence="6" key="1">
    <citation type="submission" date="2023-10" db="EMBL/GenBank/DDBJ databases">
        <authorList>
            <person name="Chen Y."/>
            <person name="Shah S."/>
            <person name="Dougan E. K."/>
            <person name="Thang M."/>
            <person name="Chan C."/>
        </authorList>
    </citation>
    <scope>NUCLEOTIDE SEQUENCE [LARGE SCALE GENOMIC DNA]</scope>
</reference>
<feature type="non-terminal residue" evidence="6">
    <location>
        <position position="653"/>
    </location>
</feature>
<dbReference type="Proteomes" id="UP001189429">
    <property type="component" value="Unassembled WGS sequence"/>
</dbReference>
<feature type="region of interest" description="Disordered" evidence="3">
    <location>
        <begin position="616"/>
        <end position="653"/>
    </location>
</feature>
<name>A0ABN9QL50_9DINO</name>
<feature type="compositionally biased region" description="Basic and acidic residues" evidence="3">
    <location>
        <begin position="635"/>
        <end position="653"/>
    </location>
</feature>
<feature type="domain" description="AMP-dependent synthetase/ligase" evidence="4">
    <location>
        <begin position="43"/>
        <end position="426"/>
    </location>
</feature>
<dbReference type="EMBL" id="CAUYUJ010003790">
    <property type="protein sequence ID" value="CAK0806826.1"/>
    <property type="molecule type" value="Genomic_DNA"/>
</dbReference>
<feature type="non-terminal residue" evidence="6">
    <location>
        <position position="1"/>
    </location>
</feature>
<evidence type="ECO:0008006" key="8">
    <source>
        <dbReference type="Google" id="ProtNLM"/>
    </source>
</evidence>
<dbReference type="Pfam" id="PF13193">
    <property type="entry name" value="AMP-binding_C"/>
    <property type="match status" value="1"/>
</dbReference>
<evidence type="ECO:0000313" key="6">
    <source>
        <dbReference type="EMBL" id="CAK0806826.1"/>
    </source>
</evidence>
<feature type="compositionally biased region" description="Basic residues" evidence="3">
    <location>
        <begin position="616"/>
        <end position="625"/>
    </location>
</feature>
<keyword evidence="2" id="KW-0436">Ligase</keyword>
<sequence length="653" mass="69873">IFGSGWRRSAAMGAALGRDAGRSLRRLQLWARGTELWAQQWAEAAGEFGDLQALAYDGPGPKAAYTYAELESRARGAARGLRRLYGIRRGDRVATITENRPEQVILLIACLQLGAIFVPLPPDFRASECAHFLQVLQPRLVVLPPGGALPHGPAGGGSWLPECIQLPLAPRAGAGAWHELESCALPQEIAVSARAGDCGLIFTSSGSTALPKCVMHSQRTLAAIGAEKRINQVLYGSAITNGPGSSRLINSGIRGITATYGLLTTLPYGGRVVMENVFGSESGPAVWADLMRQQKISKVVLFGSSMRKLIADLPGQQFPLVASVVYSGCCFPPCMVQQAMAMFPHAEFLQPYSMTEMPHITVLPAHLHWSDAKDEERLRVMSCAGFPHGSRVWLEDPGAPGSGRAVPLGLEGQVCVKSPTMMMGYYGVGGLDRERTAEVAPDGYLRTGDLGVLVAPESGGDRPLLRITGRFNDFIAHIGGRNIAPREIEEVVFQLSGQVADVCVVGLPHPSGAGEVVAAYVVTKPGTSLTRAQLVEHCRLQGLSSSRTPELWFLRGSERPLPLANGKASARALRSLACVQAEARQLARGDLLRRPAAAAADASAEPWAAQARAARARARRWRRAPQHLPAGVPEHSGHAVSERAREGARGRRC</sequence>
<evidence type="ECO:0000256" key="2">
    <source>
        <dbReference type="ARBA" id="ARBA00022598"/>
    </source>
</evidence>
<organism evidence="6 7">
    <name type="scientific">Prorocentrum cordatum</name>
    <dbReference type="NCBI Taxonomy" id="2364126"/>
    <lineage>
        <taxon>Eukaryota</taxon>
        <taxon>Sar</taxon>
        <taxon>Alveolata</taxon>
        <taxon>Dinophyceae</taxon>
        <taxon>Prorocentrales</taxon>
        <taxon>Prorocentraceae</taxon>
        <taxon>Prorocentrum</taxon>
    </lineage>
</organism>
<comment type="similarity">
    <text evidence="1">Belongs to the ATP-dependent AMP-binding enzyme family.</text>
</comment>
<dbReference type="InterPro" id="IPR042099">
    <property type="entry name" value="ANL_N_sf"/>
</dbReference>
<dbReference type="InterPro" id="IPR045851">
    <property type="entry name" value="AMP-bd_C_sf"/>
</dbReference>
<feature type="domain" description="AMP-binding enzyme C-terminal" evidence="5">
    <location>
        <begin position="487"/>
        <end position="539"/>
    </location>
</feature>
<gene>
    <name evidence="6" type="ORF">PCOR1329_LOCUS12922</name>
</gene>
<evidence type="ECO:0000259" key="5">
    <source>
        <dbReference type="Pfam" id="PF13193"/>
    </source>
</evidence>
<comment type="caution">
    <text evidence="6">The sequence shown here is derived from an EMBL/GenBank/DDBJ whole genome shotgun (WGS) entry which is preliminary data.</text>
</comment>
<dbReference type="InterPro" id="IPR025110">
    <property type="entry name" value="AMP-bd_C"/>
</dbReference>
<accession>A0ABN9QL50</accession>
<protein>
    <recommendedName>
        <fullName evidence="8">AMP-dependent synthetase/ligase domain-containing protein</fullName>
    </recommendedName>
</protein>
<dbReference type="Gene3D" id="3.40.50.12780">
    <property type="entry name" value="N-terminal domain of ligase-like"/>
    <property type="match status" value="1"/>
</dbReference>
<dbReference type="InterPro" id="IPR000873">
    <property type="entry name" value="AMP-dep_synth/lig_dom"/>
</dbReference>
<dbReference type="PANTHER" id="PTHR43201:SF5">
    <property type="entry name" value="MEDIUM-CHAIN ACYL-COA LIGASE ACSF2, MITOCHONDRIAL"/>
    <property type="match status" value="1"/>
</dbReference>
<evidence type="ECO:0000256" key="3">
    <source>
        <dbReference type="SAM" id="MobiDB-lite"/>
    </source>
</evidence>
<proteinExistence type="inferred from homology"/>
<dbReference type="Gene3D" id="3.30.300.30">
    <property type="match status" value="1"/>
</dbReference>
<keyword evidence="7" id="KW-1185">Reference proteome</keyword>
<dbReference type="Pfam" id="PF00501">
    <property type="entry name" value="AMP-binding"/>
    <property type="match status" value="1"/>
</dbReference>
<dbReference type="PANTHER" id="PTHR43201">
    <property type="entry name" value="ACYL-COA SYNTHETASE"/>
    <property type="match status" value="1"/>
</dbReference>
<evidence type="ECO:0000256" key="1">
    <source>
        <dbReference type="ARBA" id="ARBA00006432"/>
    </source>
</evidence>